<gene>
    <name evidence="2" type="ORF">NMK71_00360</name>
</gene>
<protein>
    <recommendedName>
        <fullName evidence="4">Outer membrane protein beta-barrel domain-containing protein</fullName>
    </recommendedName>
</protein>
<proteinExistence type="predicted"/>
<accession>A0A9X4MY98</accession>
<feature type="signal peptide" evidence="1">
    <location>
        <begin position="1"/>
        <end position="18"/>
    </location>
</feature>
<evidence type="ECO:0000256" key="1">
    <source>
        <dbReference type="SAM" id="SignalP"/>
    </source>
</evidence>
<organism evidence="2 3">
    <name type="scientific">Profundicola chukchiensis</name>
    <dbReference type="NCBI Taxonomy" id="2961959"/>
    <lineage>
        <taxon>Bacteria</taxon>
        <taxon>Pseudomonadati</taxon>
        <taxon>Bacteroidota</taxon>
        <taxon>Flavobacteriia</taxon>
        <taxon>Flavobacteriales</taxon>
        <taxon>Weeksellaceae</taxon>
        <taxon>Profundicola</taxon>
    </lineage>
</organism>
<keyword evidence="3" id="KW-1185">Reference proteome</keyword>
<feature type="chain" id="PRO_5040743649" description="Outer membrane protein beta-barrel domain-containing protein" evidence="1">
    <location>
        <begin position="19"/>
        <end position="166"/>
    </location>
</feature>
<name>A0A9X4MY98_9FLAO</name>
<dbReference type="Proteomes" id="UP001152599">
    <property type="component" value="Unassembled WGS sequence"/>
</dbReference>
<dbReference type="AlphaFoldDB" id="A0A9X4MY98"/>
<evidence type="ECO:0008006" key="4">
    <source>
        <dbReference type="Google" id="ProtNLM"/>
    </source>
</evidence>
<keyword evidence="1" id="KW-0732">Signal</keyword>
<evidence type="ECO:0000313" key="3">
    <source>
        <dbReference type="Proteomes" id="UP001152599"/>
    </source>
</evidence>
<comment type="caution">
    <text evidence="2">The sequence shown here is derived from an EMBL/GenBank/DDBJ whole genome shotgun (WGS) entry which is preliminary data.</text>
</comment>
<evidence type="ECO:0000313" key="2">
    <source>
        <dbReference type="EMBL" id="MDG4944855.1"/>
    </source>
</evidence>
<reference evidence="2" key="1">
    <citation type="submission" date="2022-07" db="EMBL/GenBank/DDBJ databases">
        <title>Description and genome-wide analysis of Profundicola chukchiensis gen. nov., sp. nov., marine bacteria isolated from bottom sediments of the Chukchi Sea.</title>
        <authorList>
            <person name="Romanenko L."/>
            <person name="Otstavnykh N."/>
            <person name="Kurilenko V."/>
            <person name="Eremeev V."/>
            <person name="Velansky P."/>
            <person name="Mikhailov V."/>
            <person name="Isaeva M."/>
        </authorList>
    </citation>
    <scope>NUCLEOTIDE SEQUENCE</scope>
    <source>
        <strain evidence="2">KMM 9713</strain>
    </source>
</reference>
<dbReference type="RefSeq" id="WP_304419607.1">
    <property type="nucleotide sequence ID" value="NZ_JANCMU010000001.1"/>
</dbReference>
<dbReference type="EMBL" id="JANCMU010000001">
    <property type="protein sequence ID" value="MDG4944855.1"/>
    <property type="molecule type" value="Genomic_DNA"/>
</dbReference>
<sequence>MKKAWIIVLLIFCFNAKAQELEYQDFTAYYLFNIGYTYHNINYLEAGLNSYLVRPNDDIIDLGATANLGVSNGKFIAIPEAQVGYLWNIKDSAIDPYSSNFNSAFWVLRTSVSPWHVTPEIGISVVDLIDLSVGYGFEFNDHKDVNLDGLKLGVSLRLPFLLFWHE</sequence>